<feature type="region of interest" description="Disordered" evidence="1">
    <location>
        <begin position="1"/>
        <end position="20"/>
    </location>
</feature>
<dbReference type="AlphaFoldDB" id="A0A5B7IKP5"/>
<accession>A0A5B7IKP5</accession>
<keyword evidence="3" id="KW-1185">Reference proteome</keyword>
<organism evidence="2 3">
    <name type="scientific">Portunus trituberculatus</name>
    <name type="common">Swimming crab</name>
    <name type="synonym">Neptunus trituberculatus</name>
    <dbReference type="NCBI Taxonomy" id="210409"/>
    <lineage>
        <taxon>Eukaryota</taxon>
        <taxon>Metazoa</taxon>
        <taxon>Ecdysozoa</taxon>
        <taxon>Arthropoda</taxon>
        <taxon>Crustacea</taxon>
        <taxon>Multicrustacea</taxon>
        <taxon>Malacostraca</taxon>
        <taxon>Eumalacostraca</taxon>
        <taxon>Eucarida</taxon>
        <taxon>Decapoda</taxon>
        <taxon>Pleocyemata</taxon>
        <taxon>Brachyura</taxon>
        <taxon>Eubrachyura</taxon>
        <taxon>Portunoidea</taxon>
        <taxon>Portunidae</taxon>
        <taxon>Portuninae</taxon>
        <taxon>Portunus</taxon>
    </lineage>
</organism>
<proteinExistence type="predicted"/>
<evidence type="ECO:0000313" key="3">
    <source>
        <dbReference type="Proteomes" id="UP000324222"/>
    </source>
</evidence>
<comment type="caution">
    <text evidence="2">The sequence shown here is derived from an EMBL/GenBank/DDBJ whole genome shotgun (WGS) entry which is preliminary data.</text>
</comment>
<reference evidence="2 3" key="1">
    <citation type="submission" date="2019-05" db="EMBL/GenBank/DDBJ databases">
        <title>Another draft genome of Portunus trituberculatus and its Hox gene families provides insights of decapod evolution.</title>
        <authorList>
            <person name="Jeong J.-H."/>
            <person name="Song I."/>
            <person name="Kim S."/>
            <person name="Choi T."/>
            <person name="Kim D."/>
            <person name="Ryu S."/>
            <person name="Kim W."/>
        </authorList>
    </citation>
    <scope>NUCLEOTIDE SEQUENCE [LARGE SCALE GENOMIC DNA]</scope>
    <source>
        <tissue evidence="2">Muscle</tissue>
    </source>
</reference>
<dbReference type="EMBL" id="VSRR010059944">
    <property type="protein sequence ID" value="MPC82499.1"/>
    <property type="molecule type" value="Genomic_DNA"/>
</dbReference>
<gene>
    <name evidence="2" type="ORF">E2C01_077170</name>
</gene>
<protein>
    <submittedName>
        <fullName evidence="2">Uncharacterized protein</fullName>
    </submittedName>
</protein>
<dbReference type="Proteomes" id="UP000324222">
    <property type="component" value="Unassembled WGS sequence"/>
</dbReference>
<evidence type="ECO:0000256" key="1">
    <source>
        <dbReference type="SAM" id="MobiDB-lite"/>
    </source>
</evidence>
<name>A0A5B7IKP5_PORTR</name>
<evidence type="ECO:0000313" key="2">
    <source>
        <dbReference type="EMBL" id="MPC82499.1"/>
    </source>
</evidence>
<sequence length="48" mass="5384">MDSAKKTSGARHKHCTPGSRETQCRWSISVEYIPAHTGEPHISSNFRT</sequence>